<protein>
    <submittedName>
        <fullName evidence="2">Uncharacterized protein</fullName>
    </submittedName>
</protein>
<accession>A0A5C4RZP6</accession>
<dbReference type="Proteomes" id="UP000309544">
    <property type="component" value="Unassembled WGS sequence"/>
</dbReference>
<feature type="region of interest" description="Disordered" evidence="1">
    <location>
        <begin position="1"/>
        <end position="22"/>
    </location>
</feature>
<sequence length="76" mass="7764">MAEEIKSQAPAQNTPPAGDGVKGDFSTILVGVGTLIDNTISPLSKIVVQALESVNDVAQQILEGVSKSLDGNKSGN</sequence>
<comment type="caution">
    <text evidence="2">The sequence shown here is derived from an EMBL/GenBank/DDBJ whole genome shotgun (WGS) entry which is preliminary data.</text>
</comment>
<dbReference type="RefSeq" id="WP_068866407.1">
    <property type="nucleotide sequence ID" value="NZ_VDCI01000004.1"/>
</dbReference>
<dbReference type="AlphaFoldDB" id="A0A5C4RZP6"/>
<organism evidence="2 3">
    <name type="scientific">Prosthecochloris vibrioformis</name>
    <name type="common">Chlorobium vibrioforme</name>
    <dbReference type="NCBI Taxonomy" id="1098"/>
    <lineage>
        <taxon>Bacteria</taxon>
        <taxon>Pseudomonadati</taxon>
        <taxon>Chlorobiota</taxon>
        <taxon>Chlorobiia</taxon>
        <taxon>Chlorobiales</taxon>
        <taxon>Chlorobiaceae</taxon>
        <taxon>Prosthecochloris</taxon>
    </lineage>
</organism>
<reference evidence="2 3" key="1">
    <citation type="submission" date="2019-05" db="EMBL/GenBank/DDBJ databases">
        <title>Draft Whole-Genome sequence of the green sulfur bacterium Prosthecochloris vibrioformis DSM 260.</title>
        <authorList>
            <person name="Meyer T.E."/>
            <person name="Kyndt J.A."/>
        </authorList>
    </citation>
    <scope>NUCLEOTIDE SEQUENCE [LARGE SCALE GENOMIC DNA]</scope>
    <source>
        <strain evidence="2 3">DSM 260</strain>
    </source>
</reference>
<evidence type="ECO:0000313" key="3">
    <source>
        <dbReference type="Proteomes" id="UP000309544"/>
    </source>
</evidence>
<keyword evidence="3" id="KW-1185">Reference proteome</keyword>
<proteinExistence type="predicted"/>
<name>A0A5C4RZP6_PROVB</name>
<evidence type="ECO:0000313" key="2">
    <source>
        <dbReference type="EMBL" id="TNJ36716.1"/>
    </source>
</evidence>
<evidence type="ECO:0000256" key="1">
    <source>
        <dbReference type="SAM" id="MobiDB-lite"/>
    </source>
</evidence>
<gene>
    <name evidence="2" type="ORF">FGF68_06545</name>
</gene>
<dbReference type="EMBL" id="VDCI01000004">
    <property type="protein sequence ID" value="TNJ36716.1"/>
    <property type="molecule type" value="Genomic_DNA"/>
</dbReference>